<dbReference type="Pfam" id="PF13521">
    <property type="entry name" value="AAA_28"/>
    <property type="match status" value="1"/>
</dbReference>
<evidence type="ECO:0000313" key="3">
    <source>
        <dbReference type="Proteomes" id="UP000675781"/>
    </source>
</evidence>
<evidence type="ECO:0000313" key="2">
    <source>
        <dbReference type="EMBL" id="MBR7836376.1"/>
    </source>
</evidence>
<dbReference type="SUPFAM" id="SSF52540">
    <property type="entry name" value="P-loop containing nucleoside triphosphate hydrolases"/>
    <property type="match status" value="1"/>
</dbReference>
<dbReference type="RefSeq" id="WP_212530853.1">
    <property type="nucleotide sequence ID" value="NZ_JAGSOG010000139.1"/>
</dbReference>
<dbReference type="InterPro" id="IPR027417">
    <property type="entry name" value="P-loop_NTPase"/>
</dbReference>
<keyword evidence="3" id="KW-1185">Reference proteome</keyword>
<protein>
    <submittedName>
        <fullName evidence="2">AAA family ATPase</fullName>
    </submittedName>
</protein>
<evidence type="ECO:0000259" key="1">
    <source>
        <dbReference type="Pfam" id="PF13521"/>
    </source>
</evidence>
<feature type="domain" description="NadR/Ttd14 AAA" evidence="1">
    <location>
        <begin position="3"/>
        <end position="166"/>
    </location>
</feature>
<reference evidence="2" key="1">
    <citation type="submission" date="2021-04" db="EMBL/GenBank/DDBJ databases">
        <title>Genome based classification of Actinospica acidithermotolerans sp. nov., an actinobacterium isolated from an Indonesian hot spring.</title>
        <authorList>
            <person name="Kusuma A.B."/>
            <person name="Putra K.E."/>
            <person name="Nafisah S."/>
            <person name="Loh J."/>
            <person name="Nouioui I."/>
            <person name="Goodfellow M."/>
        </authorList>
    </citation>
    <scope>NUCLEOTIDE SEQUENCE</scope>
    <source>
        <strain evidence="2">CSCA 57</strain>
    </source>
</reference>
<dbReference type="Gene3D" id="3.40.50.300">
    <property type="entry name" value="P-loop containing nucleotide triphosphate hydrolases"/>
    <property type="match status" value="1"/>
</dbReference>
<dbReference type="Proteomes" id="UP000675781">
    <property type="component" value="Unassembled WGS sequence"/>
</dbReference>
<comment type="caution">
    <text evidence="2">The sequence shown here is derived from an EMBL/GenBank/DDBJ whole genome shotgun (WGS) entry which is preliminary data.</text>
</comment>
<dbReference type="EMBL" id="JAGSOG010000139">
    <property type="protein sequence ID" value="MBR7836376.1"/>
    <property type="molecule type" value="Genomic_DNA"/>
</dbReference>
<dbReference type="AlphaFoldDB" id="A0A941ESS6"/>
<accession>A0A941ESS6</accession>
<name>A0A941ESS6_9ACTN</name>
<sequence length="177" mass="19748">MRRHILTGTPGAGKTTLLHRPELGYPVVEEAATDVIAREQAQGCGEPWTRAEFIDQILDLQRAREDAAPPGPVILHDRSPICTHALSTFQGREPSVLLRSELDRVIRDDVYHPTVFFVANLGFCRPTAARRISYEDSLVFEQIHRDAYRALGYQLIEIPAAPVDERAEAVIAALARI</sequence>
<gene>
    <name evidence="2" type="ORF">KDL01_24070</name>
</gene>
<dbReference type="InterPro" id="IPR038727">
    <property type="entry name" value="NadR/Ttd14_AAA_dom"/>
</dbReference>
<proteinExistence type="predicted"/>
<organism evidence="2 3">
    <name type="scientific">Actinospica durhamensis</name>
    <dbReference type="NCBI Taxonomy" id="1508375"/>
    <lineage>
        <taxon>Bacteria</taxon>
        <taxon>Bacillati</taxon>
        <taxon>Actinomycetota</taxon>
        <taxon>Actinomycetes</taxon>
        <taxon>Catenulisporales</taxon>
        <taxon>Actinospicaceae</taxon>
        <taxon>Actinospica</taxon>
    </lineage>
</organism>